<dbReference type="Proteomes" id="UP000057158">
    <property type="component" value="Chromosome"/>
</dbReference>
<dbReference type="PATRIC" id="fig|1603606.3.peg.2467"/>
<keyword evidence="2" id="KW-1185">Reference proteome</keyword>
<dbReference type="RefSeq" id="WP_053551084.1">
    <property type="nucleotide sequence ID" value="NZ_CP010802.1"/>
</dbReference>
<sequence length="86" mass="10121">MEEKDLKQIEVMMTRVVGVFAEDVQHKFEILGEGHQTLLEKLDRVESRIDQVEVTLTKKIDAIVNDLYSHRRDIEAHRAGYRVRED</sequence>
<name>A0A0M4DJ39_9BACT</name>
<dbReference type="STRING" id="1603606.DSOUD_2282"/>
<reference evidence="1 2" key="1">
    <citation type="submission" date="2015-07" db="EMBL/GenBank/DDBJ databases">
        <title>Isolation and Genomic Characterization of a Novel Halophilic Metal-Reducing Deltaproteobacterium from the Deep Subsurface.</title>
        <authorList>
            <person name="Badalamenti J.P."/>
            <person name="Summers Z.M."/>
            <person name="Gralnick J.A."/>
            <person name="Bond D.R."/>
        </authorList>
    </citation>
    <scope>NUCLEOTIDE SEQUENCE [LARGE SCALE GENOMIC DNA]</scope>
    <source>
        <strain evidence="1 2">WTL</strain>
    </source>
</reference>
<gene>
    <name evidence="1" type="ORF">DSOUD_2282</name>
</gene>
<dbReference type="OrthoDB" id="5081644at2"/>
<evidence type="ECO:0000313" key="2">
    <source>
        <dbReference type="Proteomes" id="UP000057158"/>
    </source>
</evidence>
<dbReference type="KEGG" id="des:DSOUD_2282"/>
<evidence type="ECO:0000313" key="1">
    <source>
        <dbReference type="EMBL" id="ALC17045.1"/>
    </source>
</evidence>
<dbReference type="EMBL" id="CP010802">
    <property type="protein sequence ID" value="ALC17045.1"/>
    <property type="molecule type" value="Genomic_DNA"/>
</dbReference>
<proteinExistence type="predicted"/>
<organism evidence="1 2">
    <name type="scientific">Desulfuromonas soudanensis</name>
    <dbReference type="NCBI Taxonomy" id="1603606"/>
    <lineage>
        <taxon>Bacteria</taxon>
        <taxon>Pseudomonadati</taxon>
        <taxon>Thermodesulfobacteriota</taxon>
        <taxon>Desulfuromonadia</taxon>
        <taxon>Desulfuromonadales</taxon>
        <taxon>Desulfuromonadaceae</taxon>
        <taxon>Desulfuromonas</taxon>
    </lineage>
</organism>
<protein>
    <submittedName>
        <fullName evidence="1">Uncharacterized protein</fullName>
    </submittedName>
</protein>
<accession>A0A0M4DJ39</accession>
<dbReference type="AlphaFoldDB" id="A0A0M4DJ39"/>